<sequence>MPGPYSEVQLPKKDPKVKRPMNSFMVWAQSARRKLAEQYPHVHNAELSKMLGKLWRMLSAAEKQPYVDEAARLDKRHKEDHPDYKYRPRRRQKSLKR</sequence>
<feature type="compositionally biased region" description="Basic and acidic residues" evidence="7">
    <location>
        <begin position="69"/>
        <end position="86"/>
    </location>
</feature>
<dbReference type="Pfam" id="PF00505">
    <property type="entry name" value="HMG_box"/>
    <property type="match status" value="1"/>
</dbReference>
<keyword evidence="2" id="KW-0805">Transcription regulation</keyword>
<dbReference type="eggNOG" id="KOG0527">
    <property type="taxonomic scope" value="Eukaryota"/>
</dbReference>
<feature type="domain" description="HMG box" evidence="8">
    <location>
        <begin position="17"/>
        <end position="85"/>
    </location>
</feature>
<keyword evidence="5 6" id="KW-0539">Nucleus</keyword>
<name>A7S0S2_NEMVE</name>
<organism evidence="9 10">
    <name type="scientific">Nematostella vectensis</name>
    <name type="common">Starlet sea anemone</name>
    <dbReference type="NCBI Taxonomy" id="45351"/>
    <lineage>
        <taxon>Eukaryota</taxon>
        <taxon>Metazoa</taxon>
        <taxon>Cnidaria</taxon>
        <taxon>Anthozoa</taxon>
        <taxon>Hexacorallia</taxon>
        <taxon>Actiniaria</taxon>
        <taxon>Edwardsiidae</taxon>
        <taxon>Nematostella</taxon>
    </lineage>
</organism>
<evidence type="ECO:0000256" key="4">
    <source>
        <dbReference type="ARBA" id="ARBA00023163"/>
    </source>
</evidence>
<evidence type="ECO:0000256" key="3">
    <source>
        <dbReference type="ARBA" id="ARBA00023125"/>
    </source>
</evidence>
<evidence type="ECO:0000256" key="7">
    <source>
        <dbReference type="SAM" id="MobiDB-lite"/>
    </source>
</evidence>
<evidence type="ECO:0000313" key="10">
    <source>
        <dbReference type="Proteomes" id="UP000001593"/>
    </source>
</evidence>
<dbReference type="SUPFAM" id="SSF47095">
    <property type="entry name" value="HMG-box"/>
    <property type="match status" value="1"/>
</dbReference>
<dbReference type="GO" id="GO:0003677">
    <property type="term" value="F:DNA binding"/>
    <property type="evidence" value="ECO:0007669"/>
    <property type="project" value="UniProtKB-UniRule"/>
</dbReference>
<dbReference type="InParanoid" id="A7S0S2"/>
<protein>
    <recommendedName>
        <fullName evidence="8">HMG box domain-containing protein</fullName>
    </recommendedName>
</protein>
<evidence type="ECO:0000259" key="8">
    <source>
        <dbReference type="PROSITE" id="PS50118"/>
    </source>
</evidence>
<dbReference type="STRING" id="45351.A7S0S2"/>
<evidence type="ECO:0000313" key="9">
    <source>
        <dbReference type="EMBL" id="EDO42788.1"/>
    </source>
</evidence>
<dbReference type="Gene3D" id="1.10.30.10">
    <property type="entry name" value="High mobility group box domain"/>
    <property type="match status" value="1"/>
</dbReference>
<dbReference type="PRINTS" id="PR00886">
    <property type="entry name" value="HIGHMOBLTY12"/>
</dbReference>
<keyword evidence="4" id="KW-0804">Transcription</keyword>
<accession>A7S0S2</accession>
<dbReference type="Proteomes" id="UP000001593">
    <property type="component" value="Unassembled WGS sequence"/>
</dbReference>
<feature type="compositionally biased region" description="Basic residues" evidence="7">
    <location>
        <begin position="87"/>
        <end position="97"/>
    </location>
</feature>
<evidence type="ECO:0000256" key="5">
    <source>
        <dbReference type="ARBA" id="ARBA00023242"/>
    </source>
</evidence>
<proteinExistence type="predicted"/>
<keyword evidence="3 6" id="KW-0238">DNA-binding</keyword>
<dbReference type="PhylomeDB" id="A7S0S2"/>
<dbReference type="HOGENOM" id="CLU_082854_5_1_1"/>
<feature type="non-terminal residue" evidence="9">
    <location>
        <position position="97"/>
    </location>
</feature>
<keyword evidence="10" id="KW-1185">Reference proteome</keyword>
<dbReference type="FunFam" id="1.10.30.10:FF:000004">
    <property type="entry name" value="Transcription factor SOX-10"/>
    <property type="match status" value="1"/>
</dbReference>
<evidence type="ECO:0000256" key="1">
    <source>
        <dbReference type="ARBA" id="ARBA00004123"/>
    </source>
</evidence>
<feature type="region of interest" description="Disordered" evidence="7">
    <location>
        <begin position="69"/>
        <end position="97"/>
    </location>
</feature>
<dbReference type="PROSITE" id="PS50118">
    <property type="entry name" value="HMG_BOX_2"/>
    <property type="match status" value="1"/>
</dbReference>
<dbReference type="AlphaFoldDB" id="A7S0S2"/>
<evidence type="ECO:0000256" key="6">
    <source>
        <dbReference type="PROSITE-ProRule" id="PRU00267"/>
    </source>
</evidence>
<feature type="DNA-binding region" description="HMG box" evidence="6">
    <location>
        <begin position="17"/>
        <end position="85"/>
    </location>
</feature>
<dbReference type="InterPro" id="IPR050917">
    <property type="entry name" value="SOX_TF"/>
</dbReference>
<evidence type="ECO:0000256" key="2">
    <source>
        <dbReference type="ARBA" id="ARBA00023015"/>
    </source>
</evidence>
<dbReference type="PANTHER" id="PTHR45803">
    <property type="entry name" value="SOX100B"/>
    <property type="match status" value="1"/>
</dbReference>
<dbReference type="EMBL" id="DS469561">
    <property type="protein sequence ID" value="EDO42788.1"/>
    <property type="molecule type" value="Genomic_DNA"/>
</dbReference>
<dbReference type="SMART" id="SM00398">
    <property type="entry name" value="HMG"/>
    <property type="match status" value="1"/>
</dbReference>
<dbReference type="GO" id="GO:0005634">
    <property type="term" value="C:nucleus"/>
    <property type="evidence" value="ECO:0007669"/>
    <property type="project" value="UniProtKB-SubCell"/>
</dbReference>
<dbReference type="FunCoup" id="A7S0S2">
    <property type="interactions" value="8"/>
</dbReference>
<dbReference type="InterPro" id="IPR036910">
    <property type="entry name" value="HMG_box_dom_sf"/>
</dbReference>
<comment type="subcellular location">
    <subcellularLocation>
        <location evidence="1">Nucleus</location>
    </subcellularLocation>
</comment>
<dbReference type="OMA" id="KEIGAQW"/>
<dbReference type="PANTHER" id="PTHR45803:SF5">
    <property type="entry name" value="SOX100B"/>
    <property type="match status" value="1"/>
</dbReference>
<gene>
    <name evidence="9" type="ORF">NEMVEDRAFT_v1g99997</name>
</gene>
<dbReference type="InterPro" id="IPR009071">
    <property type="entry name" value="HMG_box_dom"/>
</dbReference>
<reference evidence="9 10" key="1">
    <citation type="journal article" date="2007" name="Science">
        <title>Sea anemone genome reveals ancestral eumetazoan gene repertoire and genomic organization.</title>
        <authorList>
            <person name="Putnam N.H."/>
            <person name="Srivastava M."/>
            <person name="Hellsten U."/>
            <person name="Dirks B."/>
            <person name="Chapman J."/>
            <person name="Salamov A."/>
            <person name="Terry A."/>
            <person name="Shapiro H."/>
            <person name="Lindquist E."/>
            <person name="Kapitonov V.V."/>
            <person name="Jurka J."/>
            <person name="Genikhovich G."/>
            <person name="Grigoriev I.V."/>
            <person name="Lucas S.M."/>
            <person name="Steele R.E."/>
            <person name="Finnerty J.R."/>
            <person name="Technau U."/>
            <person name="Martindale M.Q."/>
            <person name="Rokhsar D.S."/>
        </authorList>
    </citation>
    <scope>NUCLEOTIDE SEQUENCE [LARGE SCALE GENOMIC DNA]</scope>
    <source>
        <strain evidence="10">CH2 X CH6</strain>
    </source>
</reference>